<dbReference type="Proteomes" id="UP000283530">
    <property type="component" value="Unassembled WGS sequence"/>
</dbReference>
<proteinExistence type="predicted"/>
<protein>
    <submittedName>
        <fullName evidence="1">Uncharacterized protein</fullName>
    </submittedName>
</protein>
<evidence type="ECO:0000313" key="1">
    <source>
        <dbReference type="EMBL" id="RWR89732.1"/>
    </source>
</evidence>
<evidence type="ECO:0000313" key="2">
    <source>
        <dbReference type="Proteomes" id="UP000283530"/>
    </source>
</evidence>
<comment type="caution">
    <text evidence="1">The sequence shown here is derived from an EMBL/GenBank/DDBJ whole genome shotgun (WGS) entry which is preliminary data.</text>
</comment>
<reference evidence="1 2" key="1">
    <citation type="journal article" date="2019" name="Nat. Plants">
        <title>Stout camphor tree genome fills gaps in understanding of flowering plant genome evolution.</title>
        <authorList>
            <person name="Chaw S.M."/>
            <person name="Liu Y.C."/>
            <person name="Wu Y.W."/>
            <person name="Wang H.Y."/>
            <person name="Lin C.I."/>
            <person name="Wu C.S."/>
            <person name="Ke H.M."/>
            <person name="Chang L.Y."/>
            <person name="Hsu C.Y."/>
            <person name="Yang H.T."/>
            <person name="Sudianto E."/>
            <person name="Hsu M.H."/>
            <person name="Wu K.P."/>
            <person name="Wang L.N."/>
            <person name="Leebens-Mack J.H."/>
            <person name="Tsai I.J."/>
        </authorList>
    </citation>
    <scope>NUCLEOTIDE SEQUENCE [LARGE SCALE GENOMIC DNA]</scope>
    <source>
        <strain evidence="2">cv. Chaw 1501</strain>
        <tissue evidence="1">Young leaves</tissue>
    </source>
</reference>
<organism evidence="1 2">
    <name type="scientific">Cinnamomum micranthum f. kanehirae</name>
    <dbReference type="NCBI Taxonomy" id="337451"/>
    <lineage>
        <taxon>Eukaryota</taxon>
        <taxon>Viridiplantae</taxon>
        <taxon>Streptophyta</taxon>
        <taxon>Embryophyta</taxon>
        <taxon>Tracheophyta</taxon>
        <taxon>Spermatophyta</taxon>
        <taxon>Magnoliopsida</taxon>
        <taxon>Magnoliidae</taxon>
        <taxon>Laurales</taxon>
        <taxon>Lauraceae</taxon>
        <taxon>Cinnamomum</taxon>
    </lineage>
</organism>
<dbReference type="EMBL" id="QPKB01000007">
    <property type="protein sequence ID" value="RWR89732.1"/>
    <property type="molecule type" value="Genomic_DNA"/>
</dbReference>
<name>A0A443PG56_9MAGN</name>
<accession>A0A443PG56</accession>
<sequence length="107" mass="12137">MFGGGHNVMIINNGPDLNKLIQSKGHLESGRAVDSDNFLPLEEIPTHFNSPNRNPKNFTRKQSRIISLEQVQVQLGIFQLHIVFLLLLKSARWFLLMLMTGKKLGLD</sequence>
<keyword evidence="2" id="KW-1185">Reference proteome</keyword>
<dbReference type="AlphaFoldDB" id="A0A443PG56"/>
<dbReference type="OrthoDB" id="10539433at2759"/>
<gene>
    <name evidence="1" type="ORF">CKAN_01880000</name>
</gene>